<dbReference type="Pfam" id="PF00126">
    <property type="entry name" value="HTH_1"/>
    <property type="match status" value="1"/>
</dbReference>
<gene>
    <name evidence="7" type="ORF">ACFSM5_04650</name>
</gene>
<evidence type="ECO:0000256" key="1">
    <source>
        <dbReference type="ARBA" id="ARBA00009437"/>
    </source>
</evidence>
<comment type="caution">
    <text evidence="7">The sequence shown here is derived from an EMBL/GenBank/DDBJ whole genome shotgun (WGS) entry which is preliminary data.</text>
</comment>
<dbReference type="Gene3D" id="3.40.190.290">
    <property type="match status" value="1"/>
</dbReference>
<dbReference type="InterPro" id="IPR036388">
    <property type="entry name" value="WH-like_DNA-bd_sf"/>
</dbReference>
<accession>A0ABW5DNT6</accession>
<dbReference type="RefSeq" id="WP_379875082.1">
    <property type="nucleotide sequence ID" value="NZ_JBHUIP010000003.1"/>
</dbReference>
<dbReference type="SUPFAM" id="SSF46785">
    <property type="entry name" value="Winged helix' DNA-binding domain"/>
    <property type="match status" value="1"/>
</dbReference>
<evidence type="ECO:0000256" key="3">
    <source>
        <dbReference type="ARBA" id="ARBA00023125"/>
    </source>
</evidence>
<dbReference type="Pfam" id="PF03466">
    <property type="entry name" value="LysR_substrate"/>
    <property type="match status" value="1"/>
</dbReference>
<feature type="region of interest" description="Disordered" evidence="5">
    <location>
        <begin position="302"/>
        <end position="323"/>
    </location>
</feature>
<name>A0ABW5DNT6_9PROT</name>
<evidence type="ECO:0000256" key="2">
    <source>
        <dbReference type="ARBA" id="ARBA00023015"/>
    </source>
</evidence>
<dbReference type="Proteomes" id="UP001597295">
    <property type="component" value="Unassembled WGS sequence"/>
</dbReference>
<evidence type="ECO:0000313" key="8">
    <source>
        <dbReference type="Proteomes" id="UP001597295"/>
    </source>
</evidence>
<evidence type="ECO:0000256" key="4">
    <source>
        <dbReference type="ARBA" id="ARBA00023163"/>
    </source>
</evidence>
<evidence type="ECO:0000313" key="7">
    <source>
        <dbReference type="EMBL" id="MFD2262166.1"/>
    </source>
</evidence>
<dbReference type="InterPro" id="IPR000847">
    <property type="entry name" value="LysR_HTH_N"/>
</dbReference>
<dbReference type="InterPro" id="IPR005119">
    <property type="entry name" value="LysR_subst-bd"/>
</dbReference>
<dbReference type="PANTHER" id="PTHR30126:SF2">
    <property type="entry name" value="HTH-TYPE TRANSCRIPTIONAL REGULATOR YJIE"/>
    <property type="match status" value="1"/>
</dbReference>
<proteinExistence type="inferred from homology"/>
<dbReference type="CDD" id="cd05466">
    <property type="entry name" value="PBP2_LTTR_substrate"/>
    <property type="match status" value="1"/>
</dbReference>
<dbReference type="InterPro" id="IPR036390">
    <property type="entry name" value="WH_DNA-bd_sf"/>
</dbReference>
<keyword evidence="3" id="KW-0238">DNA-binding</keyword>
<feature type="domain" description="HTH lysR-type" evidence="6">
    <location>
        <begin position="1"/>
        <end position="58"/>
    </location>
</feature>
<dbReference type="EMBL" id="JBHUIP010000003">
    <property type="protein sequence ID" value="MFD2262166.1"/>
    <property type="molecule type" value="Genomic_DNA"/>
</dbReference>
<keyword evidence="8" id="KW-1185">Reference proteome</keyword>
<protein>
    <submittedName>
        <fullName evidence="7">LysR family transcriptional regulator</fullName>
    </submittedName>
</protein>
<comment type="similarity">
    <text evidence="1">Belongs to the LysR transcriptional regulatory family.</text>
</comment>
<dbReference type="PANTHER" id="PTHR30126">
    <property type="entry name" value="HTH-TYPE TRANSCRIPTIONAL REGULATOR"/>
    <property type="match status" value="1"/>
</dbReference>
<reference evidence="8" key="1">
    <citation type="journal article" date="2019" name="Int. J. Syst. Evol. Microbiol.">
        <title>The Global Catalogue of Microorganisms (GCM) 10K type strain sequencing project: providing services to taxonomists for standard genome sequencing and annotation.</title>
        <authorList>
            <consortium name="The Broad Institute Genomics Platform"/>
            <consortium name="The Broad Institute Genome Sequencing Center for Infectious Disease"/>
            <person name="Wu L."/>
            <person name="Ma J."/>
        </authorList>
    </citation>
    <scope>NUCLEOTIDE SEQUENCE [LARGE SCALE GENOMIC DNA]</scope>
    <source>
        <strain evidence="8">CGMCC 1.19062</strain>
    </source>
</reference>
<keyword evidence="2" id="KW-0805">Transcription regulation</keyword>
<evidence type="ECO:0000256" key="5">
    <source>
        <dbReference type="SAM" id="MobiDB-lite"/>
    </source>
</evidence>
<sequence length="323" mass="35624">MNVRWLQDFLAVAETGNFTRAAALRNTSQAAFSRRVQSLEAWVGAPLIDRSFFPTRLTKEGEQFRHHASEILRQLSDARAEVSGEAGARADHIRIGIPFALATTRLPGWWADWTATRKVTASLLVGNIHDLATDIVSGNMDLMMCFHNAQEPVHLDPERFERVQIATDALSPYVRRDLFVEGGYTWPGHPAKPLPLLMYSRGIYFARLVDAILESAPASLHGNRVLECDMTDVLREMALSGYGVAWLPESSIRGDAADKLVRLGGAPWSTPLSVVVFKDRANDRPALARLWAKLADAEASDLSASQKPRTRTGGAVGRRLARG</sequence>
<evidence type="ECO:0000259" key="6">
    <source>
        <dbReference type="PROSITE" id="PS50931"/>
    </source>
</evidence>
<dbReference type="Gene3D" id="1.10.10.10">
    <property type="entry name" value="Winged helix-like DNA-binding domain superfamily/Winged helix DNA-binding domain"/>
    <property type="match status" value="1"/>
</dbReference>
<dbReference type="PROSITE" id="PS50931">
    <property type="entry name" value="HTH_LYSR"/>
    <property type="match status" value="1"/>
</dbReference>
<dbReference type="SUPFAM" id="SSF53850">
    <property type="entry name" value="Periplasmic binding protein-like II"/>
    <property type="match status" value="1"/>
</dbReference>
<keyword evidence="4" id="KW-0804">Transcription</keyword>
<organism evidence="7 8">
    <name type="scientific">Lacibacterium aquatile</name>
    <dbReference type="NCBI Taxonomy" id="1168082"/>
    <lineage>
        <taxon>Bacteria</taxon>
        <taxon>Pseudomonadati</taxon>
        <taxon>Pseudomonadota</taxon>
        <taxon>Alphaproteobacteria</taxon>
        <taxon>Rhodospirillales</taxon>
        <taxon>Rhodospirillaceae</taxon>
    </lineage>
</organism>